<dbReference type="Gene3D" id="1.10.443.10">
    <property type="entry name" value="Intergrase catalytic core"/>
    <property type="match status" value="1"/>
</dbReference>
<dbReference type="Proteomes" id="UP000255517">
    <property type="component" value="Unassembled WGS sequence"/>
</dbReference>
<dbReference type="InterPro" id="IPR013762">
    <property type="entry name" value="Integrase-like_cat_sf"/>
</dbReference>
<dbReference type="RefSeq" id="WP_019035308.1">
    <property type="nucleotide sequence ID" value="NZ_UGSZ01000001.1"/>
</dbReference>
<gene>
    <name evidence="8" type="primary">xerC_2</name>
    <name evidence="8" type="ORF">NCTC13149_01614</name>
</gene>
<dbReference type="Pfam" id="PF00589">
    <property type="entry name" value="Phage_integrase"/>
    <property type="match status" value="1"/>
</dbReference>
<name>A0A379C825_9FIRM</name>
<dbReference type="GO" id="GO:0003677">
    <property type="term" value="F:DNA binding"/>
    <property type="evidence" value="ECO:0007669"/>
    <property type="project" value="UniProtKB-UniRule"/>
</dbReference>
<dbReference type="GO" id="GO:0015074">
    <property type="term" value="P:DNA integration"/>
    <property type="evidence" value="ECO:0007669"/>
    <property type="project" value="UniProtKB-KW"/>
</dbReference>
<dbReference type="PANTHER" id="PTHR30349:SF41">
    <property type="entry name" value="INTEGRASE_RECOMBINASE PROTEIN MJ0367-RELATED"/>
    <property type="match status" value="1"/>
</dbReference>
<evidence type="ECO:0000256" key="3">
    <source>
        <dbReference type="ARBA" id="ARBA00023125"/>
    </source>
</evidence>
<keyword evidence="3 5" id="KW-0238">DNA-binding</keyword>
<keyword evidence="2" id="KW-0229">DNA integration</keyword>
<evidence type="ECO:0000259" key="6">
    <source>
        <dbReference type="PROSITE" id="PS51898"/>
    </source>
</evidence>
<dbReference type="CDD" id="cd01189">
    <property type="entry name" value="INT_ICEBs1_C_like"/>
    <property type="match status" value="1"/>
</dbReference>
<dbReference type="InterPro" id="IPR002104">
    <property type="entry name" value="Integrase_catalytic"/>
</dbReference>
<feature type="domain" description="Tyr recombinase" evidence="6">
    <location>
        <begin position="182"/>
        <end position="388"/>
    </location>
</feature>
<protein>
    <submittedName>
        <fullName evidence="8">Tyrosine recombinase XerC</fullName>
    </submittedName>
</protein>
<dbReference type="EMBL" id="UGSZ01000001">
    <property type="protein sequence ID" value="SUB57757.1"/>
    <property type="molecule type" value="Genomic_DNA"/>
</dbReference>
<dbReference type="Gene3D" id="1.10.150.130">
    <property type="match status" value="1"/>
</dbReference>
<organism evidence="8 9">
    <name type="scientific">Peptoniphilus lacrimalis</name>
    <dbReference type="NCBI Taxonomy" id="33031"/>
    <lineage>
        <taxon>Bacteria</taxon>
        <taxon>Bacillati</taxon>
        <taxon>Bacillota</taxon>
        <taxon>Tissierellia</taxon>
        <taxon>Tissierellales</taxon>
        <taxon>Peptoniphilaceae</taxon>
        <taxon>Peptoniphilus</taxon>
    </lineage>
</organism>
<dbReference type="STRING" id="1122949.GCA_000378725_01696"/>
<keyword evidence="4" id="KW-0233">DNA recombination</keyword>
<feature type="domain" description="Core-binding (CB)" evidence="7">
    <location>
        <begin position="72"/>
        <end position="157"/>
    </location>
</feature>
<dbReference type="InterPro" id="IPR050090">
    <property type="entry name" value="Tyrosine_recombinase_XerCD"/>
</dbReference>
<proteinExistence type="inferred from homology"/>
<dbReference type="InterPro" id="IPR011010">
    <property type="entry name" value="DNA_brk_join_enz"/>
</dbReference>
<dbReference type="AlphaFoldDB" id="A0A379C825"/>
<dbReference type="PROSITE" id="PS51898">
    <property type="entry name" value="TYR_RECOMBINASE"/>
    <property type="match status" value="1"/>
</dbReference>
<evidence type="ECO:0000256" key="4">
    <source>
        <dbReference type="ARBA" id="ARBA00023172"/>
    </source>
</evidence>
<dbReference type="InterPro" id="IPR044068">
    <property type="entry name" value="CB"/>
</dbReference>
<dbReference type="InterPro" id="IPR010998">
    <property type="entry name" value="Integrase_recombinase_N"/>
</dbReference>
<dbReference type="Pfam" id="PF14659">
    <property type="entry name" value="Phage_int_SAM_3"/>
    <property type="match status" value="1"/>
</dbReference>
<dbReference type="PANTHER" id="PTHR30349">
    <property type="entry name" value="PHAGE INTEGRASE-RELATED"/>
    <property type="match status" value="1"/>
</dbReference>
<dbReference type="SUPFAM" id="SSF56349">
    <property type="entry name" value="DNA breaking-rejoining enzymes"/>
    <property type="match status" value="1"/>
</dbReference>
<evidence type="ECO:0000256" key="2">
    <source>
        <dbReference type="ARBA" id="ARBA00022908"/>
    </source>
</evidence>
<evidence type="ECO:0000256" key="5">
    <source>
        <dbReference type="PROSITE-ProRule" id="PRU01248"/>
    </source>
</evidence>
<accession>A0A379C825</accession>
<evidence type="ECO:0000313" key="8">
    <source>
        <dbReference type="EMBL" id="SUB57757.1"/>
    </source>
</evidence>
<dbReference type="InterPro" id="IPR004107">
    <property type="entry name" value="Integrase_SAM-like_N"/>
</dbReference>
<dbReference type="GO" id="GO:0006310">
    <property type="term" value="P:DNA recombination"/>
    <property type="evidence" value="ECO:0007669"/>
    <property type="project" value="UniProtKB-KW"/>
</dbReference>
<reference evidence="8 9" key="1">
    <citation type="submission" date="2018-06" db="EMBL/GenBank/DDBJ databases">
        <authorList>
            <consortium name="Pathogen Informatics"/>
            <person name="Doyle S."/>
        </authorList>
    </citation>
    <scope>NUCLEOTIDE SEQUENCE [LARGE SCALE GENOMIC DNA]</scope>
    <source>
        <strain evidence="8 9">NCTC13149</strain>
    </source>
</reference>
<dbReference type="OrthoDB" id="9803188at2"/>
<evidence type="ECO:0000259" key="7">
    <source>
        <dbReference type="PROSITE" id="PS51900"/>
    </source>
</evidence>
<evidence type="ECO:0000313" key="9">
    <source>
        <dbReference type="Proteomes" id="UP000255517"/>
    </source>
</evidence>
<comment type="similarity">
    <text evidence="1">Belongs to the 'phage' integrase family.</text>
</comment>
<sequence>MKEKNPNGLGSLTYRMVNGKKYWTGRVSLGQDLEGKLVRKSFSSYKKYEVIEKMQKALGQTNIAGFTTSGDKSLSEFISYWLYNIKVKEIKSTTIARYQSLLNLHIAPYPFSRTKVGDITILNLQNFINLLADDEKTSINTVKDTLALIKNFLDYTIILGIFPTNPAEYVKVPKKNKTGNSGKYRFFTADEQKLLINNLDLEDPVEQSLYIDFLTGLRRNELRGLRWKNYSDGILTIEQQLRRSYTFEKDGTRKLNKNTTQDLKTENSYRTVALPKIADNLLQKLKIKSYEKHLRLGQPFKDDAFIFSDDFLQPIEEKRCNRRLQAICRKIGIEPRPLHSIRHSYATRLFEAGVDIKTVQKLMGHSDYKTTLNIYVHVMDDEKEKAAAVLDKMYN</sequence>
<evidence type="ECO:0000256" key="1">
    <source>
        <dbReference type="ARBA" id="ARBA00008857"/>
    </source>
</evidence>
<dbReference type="PROSITE" id="PS51900">
    <property type="entry name" value="CB"/>
    <property type="match status" value="1"/>
</dbReference>